<name>F5YX82_MYCSD</name>
<dbReference type="Proteomes" id="UP000009224">
    <property type="component" value="Chromosome"/>
</dbReference>
<gene>
    <name evidence="1" type="ordered locus">JDM601_1351</name>
</gene>
<organism evidence="1 2">
    <name type="scientific">Mycolicibacter sinensis (strain JDM601)</name>
    <name type="common">Mycobacterium sinense</name>
    <dbReference type="NCBI Taxonomy" id="875328"/>
    <lineage>
        <taxon>Bacteria</taxon>
        <taxon>Bacillati</taxon>
        <taxon>Actinomycetota</taxon>
        <taxon>Actinomycetes</taxon>
        <taxon>Mycobacteriales</taxon>
        <taxon>Mycobacteriaceae</taxon>
        <taxon>Mycolicibacter</taxon>
    </lineage>
</organism>
<dbReference type="AlphaFoldDB" id="F5YX82"/>
<dbReference type="KEGG" id="mjd:JDM601_1351"/>
<sequence length="56" mass="6118">MIADLLTLALLLGVVVLVTICGYDTATDRRGSHKNSHPRGLVRRSAVDVVNDWPMT</sequence>
<dbReference type="HOGENOM" id="CLU_3009485_0_0_11"/>
<keyword evidence="2" id="KW-1185">Reference proteome</keyword>
<accession>F5YX82</accession>
<evidence type="ECO:0000313" key="1">
    <source>
        <dbReference type="EMBL" id="AEF35351.1"/>
    </source>
</evidence>
<protein>
    <submittedName>
        <fullName evidence="1">Uncharacterized protein</fullName>
    </submittedName>
</protein>
<reference evidence="1 2" key="1">
    <citation type="journal article" date="2011" name="J. Bacteriol.">
        <title>Complete genome sequence of a novel clinical isolate, the nontuberculous Mycobacterium strain JDM601.</title>
        <authorList>
            <person name="Zhang Z.Y."/>
            <person name="Sun Z.Q."/>
            <person name="Wang Z.L."/>
            <person name="Wen Z.L."/>
            <person name="Sun Q.W."/>
            <person name="Zhu Z.Q."/>
            <person name="Song Y.Z."/>
            <person name="Zhao J.W."/>
            <person name="Wang H.H."/>
            <person name="Zhang S.L."/>
            <person name="Guo X.K."/>
        </authorList>
    </citation>
    <scope>NUCLEOTIDE SEQUENCE [LARGE SCALE GENOMIC DNA]</scope>
    <source>
        <strain evidence="1 2">JDM601</strain>
    </source>
</reference>
<dbReference type="RefSeq" id="WP_013828289.1">
    <property type="nucleotide sequence ID" value="NC_015576.1"/>
</dbReference>
<proteinExistence type="predicted"/>
<evidence type="ECO:0000313" key="2">
    <source>
        <dbReference type="Proteomes" id="UP000009224"/>
    </source>
</evidence>
<dbReference type="EMBL" id="CP002329">
    <property type="protein sequence ID" value="AEF35351.1"/>
    <property type="molecule type" value="Genomic_DNA"/>
</dbReference>
<dbReference type="STRING" id="875328.JDM601_1351"/>